<dbReference type="Proteomes" id="UP001228113">
    <property type="component" value="Chromosome"/>
</dbReference>
<evidence type="ECO:0000256" key="7">
    <source>
        <dbReference type="SAM" id="MobiDB-lite"/>
    </source>
</evidence>
<name>A0AA48GWF9_9BACT</name>
<dbReference type="KEGG" id="msea:METESE_03050"/>
<evidence type="ECO:0000256" key="1">
    <source>
        <dbReference type="ARBA" id="ARBA00002190"/>
    </source>
</evidence>
<keyword evidence="3 6" id="KW-0815">Transposition</keyword>
<dbReference type="PANTHER" id="PTHR33217:SF7">
    <property type="entry name" value="TRANSPOSASE FOR INSERTION SEQUENCE ELEMENT IS1081"/>
    <property type="match status" value="1"/>
</dbReference>
<sequence>MAELKFEVPEGTVEGLFSEPSGEGFRVLVEAVAQALINSQAEAHFGAPWNARGMERPNGYRNGYKSRGFQTVAGALDLSIPQARSGGFRPSLFDRWQRSERALLAACGEMVLAGVSNRNVSRLAESVVIDRVGREIGLGNDGGLAASGVPPLQIPAGLRRGARARSFSWMGLGPGAPPGAPAPLPAAAPRNPS</sequence>
<organism evidence="8 9">
    <name type="scientific">Mesoterricola sediminis</name>
    <dbReference type="NCBI Taxonomy" id="2927980"/>
    <lineage>
        <taxon>Bacteria</taxon>
        <taxon>Pseudomonadati</taxon>
        <taxon>Acidobacteriota</taxon>
        <taxon>Holophagae</taxon>
        <taxon>Holophagales</taxon>
        <taxon>Holophagaceae</taxon>
        <taxon>Mesoterricola</taxon>
    </lineage>
</organism>
<feature type="region of interest" description="Disordered" evidence="7">
    <location>
        <begin position="171"/>
        <end position="193"/>
    </location>
</feature>
<accession>A0AA48GWF9</accession>
<dbReference type="GO" id="GO:0003677">
    <property type="term" value="F:DNA binding"/>
    <property type="evidence" value="ECO:0007669"/>
    <property type="project" value="UniProtKB-UniRule"/>
</dbReference>
<evidence type="ECO:0000313" key="9">
    <source>
        <dbReference type="Proteomes" id="UP001228113"/>
    </source>
</evidence>
<reference evidence="8" key="1">
    <citation type="journal article" date="2023" name="Int. J. Syst. Evol. Microbiol.">
        <title>Mesoterricola silvestris gen. nov., sp. nov., Mesoterricola sediminis sp. nov., Geothrix oryzae sp. nov., Geothrix edaphica sp. nov., Geothrix rubra sp. nov., and Geothrix limicola sp. nov., six novel members of Acidobacteriota isolated from soils.</title>
        <authorList>
            <person name="Itoh H."/>
            <person name="Sugisawa Y."/>
            <person name="Mise K."/>
            <person name="Xu Z."/>
            <person name="Kuniyasu M."/>
            <person name="Ushijima N."/>
            <person name="Kawano K."/>
            <person name="Kobayashi E."/>
            <person name="Shiratori Y."/>
            <person name="Masuda Y."/>
            <person name="Senoo K."/>
        </authorList>
    </citation>
    <scope>NUCLEOTIDE SEQUENCE</scope>
    <source>
        <strain evidence="8">W786</strain>
    </source>
</reference>
<keyword evidence="6" id="KW-0814">Transposable element</keyword>
<dbReference type="InterPro" id="IPR001207">
    <property type="entry name" value="Transposase_mutator"/>
</dbReference>
<evidence type="ECO:0000256" key="6">
    <source>
        <dbReference type="RuleBase" id="RU365089"/>
    </source>
</evidence>
<keyword evidence="4 6" id="KW-0238">DNA-binding</keyword>
<comment type="function">
    <text evidence="1 6">Required for the transposition of the insertion element.</text>
</comment>
<evidence type="ECO:0000256" key="2">
    <source>
        <dbReference type="ARBA" id="ARBA00010961"/>
    </source>
</evidence>
<keyword evidence="9" id="KW-1185">Reference proteome</keyword>
<dbReference type="AlphaFoldDB" id="A0AA48GWF9"/>
<evidence type="ECO:0000256" key="3">
    <source>
        <dbReference type="ARBA" id="ARBA00022578"/>
    </source>
</evidence>
<protein>
    <recommendedName>
        <fullName evidence="6">Mutator family transposase</fullName>
    </recommendedName>
</protein>
<dbReference type="Pfam" id="PF00872">
    <property type="entry name" value="Transposase_mut"/>
    <property type="match status" value="1"/>
</dbReference>
<dbReference type="EMBL" id="AP027081">
    <property type="protein sequence ID" value="BDU75347.1"/>
    <property type="molecule type" value="Genomic_DNA"/>
</dbReference>
<dbReference type="GO" id="GO:0004803">
    <property type="term" value="F:transposase activity"/>
    <property type="evidence" value="ECO:0007669"/>
    <property type="project" value="UniProtKB-UniRule"/>
</dbReference>
<gene>
    <name evidence="8" type="ORF">METESE_03050</name>
</gene>
<dbReference type="GO" id="GO:0006313">
    <property type="term" value="P:DNA transposition"/>
    <property type="evidence" value="ECO:0007669"/>
    <property type="project" value="UniProtKB-UniRule"/>
</dbReference>
<dbReference type="RefSeq" id="WP_316410939.1">
    <property type="nucleotide sequence ID" value="NZ_AP027081.1"/>
</dbReference>
<evidence type="ECO:0000313" key="8">
    <source>
        <dbReference type="EMBL" id="BDU75347.1"/>
    </source>
</evidence>
<evidence type="ECO:0000256" key="5">
    <source>
        <dbReference type="ARBA" id="ARBA00023172"/>
    </source>
</evidence>
<keyword evidence="5 6" id="KW-0233">DNA recombination</keyword>
<feature type="compositionally biased region" description="Pro residues" evidence="7">
    <location>
        <begin position="175"/>
        <end position="193"/>
    </location>
</feature>
<evidence type="ECO:0000256" key="4">
    <source>
        <dbReference type="ARBA" id="ARBA00023125"/>
    </source>
</evidence>
<proteinExistence type="inferred from homology"/>
<dbReference type="PANTHER" id="PTHR33217">
    <property type="entry name" value="TRANSPOSASE FOR INSERTION SEQUENCE ELEMENT IS1081"/>
    <property type="match status" value="1"/>
</dbReference>
<comment type="similarity">
    <text evidence="2 6">Belongs to the transposase mutator family.</text>
</comment>